<evidence type="ECO:0000259" key="6">
    <source>
        <dbReference type="PROSITE" id="PS01124"/>
    </source>
</evidence>
<dbReference type="InterPro" id="IPR020449">
    <property type="entry name" value="Tscrpt_reg_AraC-type_HTH"/>
</dbReference>
<keyword evidence="4" id="KW-0804">Transcription</keyword>
<dbReference type="PROSITE" id="PS00041">
    <property type="entry name" value="HTH_ARAC_FAMILY_1"/>
    <property type="match status" value="1"/>
</dbReference>
<dbReference type="InterPro" id="IPR018060">
    <property type="entry name" value="HTH_AraC"/>
</dbReference>
<keyword evidence="1" id="KW-0805">Transcription regulation</keyword>
<dbReference type="PROSITE" id="PS01124">
    <property type="entry name" value="HTH_ARAC_FAMILY_2"/>
    <property type="match status" value="1"/>
</dbReference>
<dbReference type="InterPro" id="IPR018062">
    <property type="entry name" value="HTH_AraC-typ_CS"/>
</dbReference>
<dbReference type="Pfam" id="PF02311">
    <property type="entry name" value="AraC_binding"/>
    <property type="match status" value="1"/>
</dbReference>
<accession>A0A240C4W6</accession>
<feature type="domain" description="HTH araC/xylS-type" evidence="6">
    <location>
        <begin position="207"/>
        <end position="305"/>
    </location>
</feature>
<dbReference type="STRING" id="1411141.GCA_001590885_02505"/>
<evidence type="ECO:0000256" key="5">
    <source>
        <dbReference type="ARBA" id="ARBA00044978"/>
    </source>
</evidence>
<dbReference type="SUPFAM" id="SSF46689">
    <property type="entry name" value="Homeodomain-like"/>
    <property type="match status" value="2"/>
</dbReference>
<protein>
    <recommendedName>
        <fullName evidence="5">Arabinose operon regulatory protein</fullName>
    </recommendedName>
</protein>
<keyword evidence="8" id="KW-1185">Reference proteome</keyword>
<dbReference type="PANTHER" id="PTHR46796">
    <property type="entry name" value="HTH-TYPE TRANSCRIPTIONAL ACTIVATOR RHAS-RELATED"/>
    <property type="match status" value="1"/>
</dbReference>
<name>A0A240C4W6_SERFI</name>
<evidence type="ECO:0000313" key="8">
    <source>
        <dbReference type="Proteomes" id="UP000215134"/>
    </source>
</evidence>
<dbReference type="SMART" id="SM00342">
    <property type="entry name" value="HTH_ARAC"/>
    <property type="match status" value="1"/>
</dbReference>
<dbReference type="Gene3D" id="2.60.120.280">
    <property type="entry name" value="Regulatory protein AraC"/>
    <property type="match status" value="1"/>
</dbReference>
<evidence type="ECO:0000256" key="1">
    <source>
        <dbReference type="ARBA" id="ARBA00023015"/>
    </source>
</evidence>
<dbReference type="PRINTS" id="PR00032">
    <property type="entry name" value="HTHARAC"/>
</dbReference>
<dbReference type="InterPro" id="IPR050204">
    <property type="entry name" value="AraC_XylS_family_regulators"/>
</dbReference>
<dbReference type="GO" id="GO:0043565">
    <property type="term" value="F:sequence-specific DNA binding"/>
    <property type="evidence" value="ECO:0007669"/>
    <property type="project" value="InterPro"/>
</dbReference>
<dbReference type="AlphaFoldDB" id="A0A240C4W6"/>
<dbReference type="Pfam" id="PF12833">
    <property type="entry name" value="HTH_18"/>
    <property type="match status" value="1"/>
</dbReference>
<dbReference type="KEGG" id="sfj:SAMEA4384070_3149"/>
<dbReference type="CDD" id="cd06986">
    <property type="entry name" value="cupin_MmsR-like_N"/>
    <property type="match status" value="1"/>
</dbReference>
<keyword evidence="3" id="KW-0010">Activator</keyword>
<dbReference type="InterPro" id="IPR003313">
    <property type="entry name" value="AraC-bd"/>
</dbReference>
<keyword evidence="2" id="KW-0238">DNA-binding</keyword>
<dbReference type="Proteomes" id="UP000215134">
    <property type="component" value="Chromosome 1"/>
</dbReference>
<dbReference type="EMBL" id="LT906479">
    <property type="protein sequence ID" value="SNW03151.1"/>
    <property type="molecule type" value="Genomic_DNA"/>
</dbReference>
<evidence type="ECO:0000256" key="3">
    <source>
        <dbReference type="ARBA" id="ARBA00023159"/>
    </source>
</evidence>
<reference evidence="7 8" key="1">
    <citation type="submission" date="2017-06" db="EMBL/GenBank/DDBJ databases">
        <authorList>
            <consortium name="Pathogen Informatics"/>
        </authorList>
    </citation>
    <scope>NUCLEOTIDE SEQUENCE [LARGE SCALE GENOMIC DNA]</scope>
    <source>
        <strain evidence="7 8">NCTC12148</strain>
    </source>
</reference>
<dbReference type="Gene3D" id="1.10.10.60">
    <property type="entry name" value="Homeodomain-like"/>
    <property type="match status" value="2"/>
</dbReference>
<evidence type="ECO:0000256" key="2">
    <source>
        <dbReference type="ARBA" id="ARBA00023125"/>
    </source>
</evidence>
<dbReference type="PANTHER" id="PTHR46796:SF7">
    <property type="entry name" value="ARAC FAMILY TRANSCRIPTIONAL REGULATOR"/>
    <property type="match status" value="1"/>
</dbReference>
<dbReference type="GO" id="GO:0003700">
    <property type="term" value="F:DNA-binding transcription factor activity"/>
    <property type="evidence" value="ECO:0007669"/>
    <property type="project" value="InterPro"/>
</dbReference>
<dbReference type="InterPro" id="IPR037923">
    <property type="entry name" value="HTH-like"/>
</dbReference>
<sequence length="309" mass="34888">MTPVKNCELSLSLPSAPFAGGGYTVNENKKCGDCLMHKSFTLSHTDNIELNLYQYGEENCAKGHSFGPAVRRHYLFHYVISGHGVLHSEFGAFPVAAGEGFLIYPQDVTTYCADPRDPWHYMWLEVDGLIAGKMFEECRLSRRAPVYRPAEYGDEPDTLRYLRQIIAQGERHRLTAIGLCYLFFSALVTSTPQGAAERQSDRAQHLRKAVKYLENRYHEPLTVAGLAAYCNLNRSHLCRLFKQEFGVGPKEYLLKLRMNIAVSLLCNSQTAIKVVGISVGYENQLHFSKAFKQVYGLSPAKWRLQNQPA</sequence>
<proteinExistence type="predicted"/>
<organism evidence="7 8">
    <name type="scientific">Serratia ficaria</name>
    <dbReference type="NCBI Taxonomy" id="61651"/>
    <lineage>
        <taxon>Bacteria</taxon>
        <taxon>Pseudomonadati</taxon>
        <taxon>Pseudomonadota</taxon>
        <taxon>Gammaproteobacteria</taxon>
        <taxon>Enterobacterales</taxon>
        <taxon>Yersiniaceae</taxon>
        <taxon>Serratia</taxon>
    </lineage>
</organism>
<evidence type="ECO:0000256" key="4">
    <source>
        <dbReference type="ARBA" id="ARBA00023163"/>
    </source>
</evidence>
<dbReference type="InterPro" id="IPR009057">
    <property type="entry name" value="Homeodomain-like_sf"/>
</dbReference>
<evidence type="ECO:0000313" key="7">
    <source>
        <dbReference type="EMBL" id="SNW03151.1"/>
    </source>
</evidence>
<gene>
    <name evidence="7" type="primary">araC_2</name>
    <name evidence="7" type="ORF">SAMEA4384070_03149</name>
</gene>
<dbReference type="SUPFAM" id="SSF51215">
    <property type="entry name" value="Regulatory protein AraC"/>
    <property type="match status" value="1"/>
</dbReference>